<proteinExistence type="predicted"/>
<accession>A0AAP5IGH1</accession>
<organism evidence="1 2">
    <name type="scientific">Aetokthonos hydrillicola Thurmond2011</name>
    <dbReference type="NCBI Taxonomy" id="2712845"/>
    <lineage>
        <taxon>Bacteria</taxon>
        <taxon>Bacillati</taxon>
        <taxon>Cyanobacteriota</taxon>
        <taxon>Cyanophyceae</taxon>
        <taxon>Nostocales</taxon>
        <taxon>Hapalosiphonaceae</taxon>
        <taxon>Aetokthonos</taxon>
    </lineage>
</organism>
<evidence type="ECO:0000313" key="1">
    <source>
        <dbReference type="EMBL" id="MDR9900129.1"/>
    </source>
</evidence>
<dbReference type="EMBL" id="JAALHA020000031">
    <property type="protein sequence ID" value="MDR9900129.1"/>
    <property type="molecule type" value="Genomic_DNA"/>
</dbReference>
<dbReference type="Proteomes" id="UP000667802">
    <property type="component" value="Unassembled WGS sequence"/>
</dbReference>
<gene>
    <name evidence="1" type="ORF">G7B40_037110</name>
</gene>
<dbReference type="RefSeq" id="WP_208341493.1">
    <property type="nucleotide sequence ID" value="NZ_CAWQFN010000908.1"/>
</dbReference>
<evidence type="ECO:0000313" key="2">
    <source>
        <dbReference type="Proteomes" id="UP000667802"/>
    </source>
</evidence>
<comment type="caution">
    <text evidence="1">The sequence shown here is derived from an EMBL/GenBank/DDBJ whole genome shotgun (WGS) entry which is preliminary data.</text>
</comment>
<dbReference type="AlphaFoldDB" id="A0AAP5IGH1"/>
<protein>
    <submittedName>
        <fullName evidence="1">Uncharacterized protein</fullName>
    </submittedName>
</protein>
<sequence length="61" mass="6590">MRESACKRLSSGTRKGNRSLRTTLVQAEHLAAWAGLQALTVSTAGNISTESVKAYIAQQRD</sequence>
<reference evidence="2" key="1">
    <citation type="journal article" date="2021" name="Science">
        <title>Hunting the eagle killer: A cyanobacterial neurotoxin causes vacuolar myelinopathy.</title>
        <authorList>
            <person name="Breinlinger S."/>
            <person name="Phillips T.J."/>
            <person name="Haram B.N."/>
            <person name="Mares J."/>
            <person name="Martinez Yerena J.A."/>
            <person name="Hrouzek P."/>
            <person name="Sobotka R."/>
            <person name="Henderson W.M."/>
            <person name="Schmieder P."/>
            <person name="Williams S.M."/>
            <person name="Lauderdale J.D."/>
            <person name="Wilde H.D."/>
            <person name="Gerrin W."/>
            <person name="Kust A."/>
            <person name="Washington J.W."/>
            <person name="Wagner C."/>
            <person name="Geier B."/>
            <person name="Liebeke M."/>
            <person name="Enke H."/>
            <person name="Niedermeyer T.H.J."/>
            <person name="Wilde S.B."/>
        </authorList>
    </citation>
    <scope>NUCLEOTIDE SEQUENCE [LARGE SCALE GENOMIC DNA]</scope>
    <source>
        <strain evidence="2">Thurmond2011</strain>
    </source>
</reference>
<keyword evidence="2" id="KW-1185">Reference proteome</keyword>
<name>A0AAP5IGH1_9CYAN</name>